<organism evidence="1 2">
    <name type="scientific">Acaulospora colombiana</name>
    <dbReference type="NCBI Taxonomy" id="27376"/>
    <lineage>
        <taxon>Eukaryota</taxon>
        <taxon>Fungi</taxon>
        <taxon>Fungi incertae sedis</taxon>
        <taxon>Mucoromycota</taxon>
        <taxon>Glomeromycotina</taxon>
        <taxon>Glomeromycetes</taxon>
        <taxon>Diversisporales</taxon>
        <taxon>Acaulosporaceae</taxon>
        <taxon>Acaulospora</taxon>
    </lineage>
</organism>
<comment type="caution">
    <text evidence="1">The sequence shown here is derived from an EMBL/GenBank/DDBJ whole genome shotgun (WGS) entry which is preliminary data.</text>
</comment>
<feature type="non-terminal residue" evidence="1">
    <location>
        <position position="1172"/>
    </location>
</feature>
<evidence type="ECO:0000313" key="2">
    <source>
        <dbReference type="Proteomes" id="UP000789525"/>
    </source>
</evidence>
<name>A0ACA9MUS8_9GLOM</name>
<dbReference type="EMBL" id="CAJVPT010015867">
    <property type="protein sequence ID" value="CAG8614690.1"/>
    <property type="molecule type" value="Genomic_DNA"/>
</dbReference>
<keyword evidence="2" id="KW-1185">Reference proteome</keyword>
<dbReference type="Proteomes" id="UP000789525">
    <property type="component" value="Unassembled WGS sequence"/>
</dbReference>
<feature type="non-terminal residue" evidence="1">
    <location>
        <position position="1"/>
    </location>
</feature>
<evidence type="ECO:0000313" key="1">
    <source>
        <dbReference type="EMBL" id="CAG8614690.1"/>
    </source>
</evidence>
<proteinExistence type="predicted"/>
<gene>
    <name evidence="1" type="ORF">ACOLOM_LOCUS7130</name>
</gene>
<sequence length="1172" mass="134389">DGTVSSVARNRVTFMRYLTKLCDQLVCMISDEDSENLILNNDEDKPPHIQDGDDKDFESHNRLFAFSVEQTDEQEETAKAKPGFMARLLIPFSVLPVQLPESGVPSSLTHDILQPCIVAGETSLGFLQVEFLPKQLNRDLIDGFFMELALRKRISPNIALSEDLDAGSLKLLLENDLWSRCGNLEGQWAEQREKDEIKLATEEKLEMIKRQDQIDTQVDRFRITMPLALVKMALKYFPTLAGYEDRLLASVIGQGTENIGEIDAETAYFEVKSWLEANKEMTEIKRKEIETDLRSLENERATYATMKTRFPYVWEALKYSKDLTEEDKWRLIDLIRRRDIHFRKEFINITQKERSEGLLALFFYRVQQAMATITPLPAPDKLKPLPIVDDVTFCASLDQFVAEKEVFREIVEELKELAVTILETKIQRLSQVTREIKQLMESQMHDQVKSLFLIRRKNENKMAWQKLKQEVSGRLKSEPQHNGLLLTVRKLTLEENPWKSQPVASLAAPTQASLRFTVTQLEVKEDDIKAALEDKNHGSIQVYVYIYDLETKTLNPRGAPINITRWYSEQTISFTHLVFISGSEELLIAEENGTCRIFSLITETFRLVDTLLIFIPTKFCPDHTTLSLAGEYFPQAPALMVLAYLSRSISTELLVFGAFIGHLLALTWVLTFLGLDKYRPHPLWWFHQSRRVTINNSLVDCHAEVWTRFPVYATIRREVTKTTMHHPRSINFISPLPSLSFVFYFSNLIREFQAKTRKPTGSLLEQITIYASPDWDPALNNSGISELQAGEWLVGMFCLIPIHLAITKNNRFIPLKDGVLSPEFERSLLGANVAQISESYSQTLGEQSVGKSFALNHFVDTSFALVCQFDSTNFFCKLILEGAPQCASFQSSTNVLDPASNPGLFNATLGIIIKDVIDSDTKEIVNEFKQKFQRIVHKEKADNFISKLHRGRVDIIPWPVIESSEFYECFGIIKTRLDRQVITHKHAGTFLSMLKMLMAKLKPDLSRFQTHYSEFGNTKGGPTFLLPDARNNFDTDEILPNEDGMEIFYLGHPDNSAASHLSLDACLRRLRMSYTKREERFHIAEDEFFNNISSYLHDLVNKRLLCVSQWIKANTERFGERAEIVGLLRMFDFHSKELRANIDLCGSKCSFCGLLCLEHKQHEGKHDCQTSH</sequence>
<reference evidence="1" key="1">
    <citation type="submission" date="2021-06" db="EMBL/GenBank/DDBJ databases">
        <authorList>
            <person name="Kallberg Y."/>
            <person name="Tangrot J."/>
            <person name="Rosling A."/>
        </authorList>
    </citation>
    <scope>NUCLEOTIDE SEQUENCE</scope>
    <source>
        <strain evidence="1">CL356</strain>
    </source>
</reference>
<accession>A0ACA9MUS8</accession>
<protein>
    <submittedName>
        <fullName evidence="1">1348_t:CDS:1</fullName>
    </submittedName>
</protein>